<name>A0A1H2GWZ4_9ACTN</name>
<evidence type="ECO:0000313" key="1">
    <source>
        <dbReference type="EMBL" id="SDU24123.1"/>
    </source>
</evidence>
<dbReference type="OrthoDB" id="4377386at2"/>
<dbReference type="AlphaFoldDB" id="A0A1H2GWZ4"/>
<reference evidence="1 2" key="1">
    <citation type="submission" date="2016-10" db="EMBL/GenBank/DDBJ databases">
        <authorList>
            <person name="de Groot N.N."/>
        </authorList>
    </citation>
    <scope>NUCLEOTIDE SEQUENCE [LARGE SCALE GENOMIC DNA]</scope>
    <source>
        <strain evidence="1 2">DSM 44215</strain>
    </source>
</reference>
<gene>
    <name evidence="1" type="ORF">SAMN04488548_134153</name>
</gene>
<protein>
    <submittedName>
        <fullName evidence="1">Uncharacterized protein</fullName>
    </submittedName>
</protein>
<sequence>MKAVVMECRIRVCGSSKRIEEFIDQVSSRAFSAFPESVKYALAVEDSDSLLLRRQWHRENDVDDFGVPVGKDVCCAFADSSGRLTAAKLESLSREILADLELDPWATDAEVGSSVSEAAESVPWILTLRTDVDRASREEIASRHPTLGLRAKPLIAMS</sequence>
<accession>A0A1H2GWZ4</accession>
<proteinExistence type="predicted"/>
<dbReference type="STRING" id="158898.SAMN04488548_134153"/>
<dbReference type="Proteomes" id="UP000183180">
    <property type="component" value="Unassembled WGS sequence"/>
</dbReference>
<evidence type="ECO:0000313" key="2">
    <source>
        <dbReference type="Proteomes" id="UP000183180"/>
    </source>
</evidence>
<organism evidence="1 2">
    <name type="scientific">Gordonia westfalica</name>
    <dbReference type="NCBI Taxonomy" id="158898"/>
    <lineage>
        <taxon>Bacteria</taxon>
        <taxon>Bacillati</taxon>
        <taxon>Actinomycetota</taxon>
        <taxon>Actinomycetes</taxon>
        <taxon>Mycobacteriales</taxon>
        <taxon>Gordoniaceae</taxon>
        <taxon>Gordonia</taxon>
    </lineage>
</organism>
<dbReference type="EMBL" id="FNLM01000034">
    <property type="protein sequence ID" value="SDU24123.1"/>
    <property type="molecule type" value="Genomic_DNA"/>
</dbReference>